<dbReference type="EMBL" id="NSKB01000002">
    <property type="protein sequence ID" value="PAU78469.1"/>
    <property type="molecule type" value="Genomic_DNA"/>
</dbReference>
<dbReference type="InterPro" id="IPR010865">
    <property type="entry name" value="DUF1499"/>
</dbReference>
<protein>
    <recommendedName>
        <fullName evidence="4">DUF1499 domain-containing protein</fullName>
    </recommendedName>
</protein>
<feature type="transmembrane region" description="Helical" evidence="1">
    <location>
        <begin position="58"/>
        <end position="78"/>
    </location>
</feature>
<dbReference type="RefSeq" id="WP_095620141.1">
    <property type="nucleotide sequence ID" value="NZ_NSKB01000002.1"/>
</dbReference>
<dbReference type="Pfam" id="PF07386">
    <property type="entry name" value="DUF1499"/>
    <property type="match status" value="1"/>
</dbReference>
<keyword evidence="1" id="KW-0812">Transmembrane</keyword>
<evidence type="ECO:0000313" key="3">
    <source>
        <dbReference type="Proteomes" id="UP000217771"/>
    </source>
</evidence>
<organism evidence="2 3">
    <name type="scientific">Halomonas salipaludis</name>
    <dbReference type="NCBI Taxonomy" id="2032625"/>
    <lineage>
        <taxon>Bacteria</taxon>
        <taxon>Pseudomonadati</taxon>
        <taxon>Pseudomonadota</taxon>
        <taxon>Gammaproteobacteria</taxon>
        <taxon>Oceanospirillales</taxon>
        <taxon>Halomonadaceae</taxon>
        <taxon>Halomonas</taxon>
    </lineage>
</organism>
<comment type="caution">
    <text evidence="2">The sequence shown here is derived from an EMBL/GenBank/DDBJ whole genome shotgun (WGS) entry which is preliminary data.</text>
</comment>
<proteinExistence type="predicted"/>
<evidence type="ECO:0000313" key="2">
    <source>
        <dbReference type="EMBL" id="PAU78469.1"/>
    </source>
</evidence>
<reference evidence="2 3" key="1">
    <citation type="submission" date="2017-08" db="EMBL/GenBank/DDBJ databases">
        <title>Halomonas alkalisoli sp. nov., isolated from saline alkaline soil.</title>
        <authorList>
            <person name="Wang D."/>
            <person name="Zhang G."/>
        </authorList>
    </citation>
    <scope>NUCLEOTIDE SEQUENCE [LARGE SCALE GENOMIC DNA]</scope>
    <source>
        <strain evidence="2 3">WRN001</strain>
    </source>
</reference>
<dbReference type="Proteomes" id="UP000217771">
    <property type="component" value="Unassembled WGS sequence"/>
</dbReference>
<feature type="transmembrane region" description="Helical" evidence="1">
    <location>
        <begin position="85"/>
        <end position="103"/>
    </location>
</feature>
<gene>
    <name evidence="2" type="ORF">CK498_07135</name>
</gene>
<keyword evidence="1" id="KW-1133">Transmembrane helix</keyword>
<dbReference type="AlphaFoldDB" id="A0A2A2F1G4"/>
<sequence length="255" mass="27447">MSKLTLRPRPRGGRWPVALAWLSLLLLAGAALMMGSAGPAHRMGLVDLGSAFGWLRQGAYVALAAAAMGLLTLIVASLCKRAQPALVGGLVIIAVAGMMWTPYHLQQRAQHVPPIHDISTDLDDPPTFLALADAREAAPNAVEHPGERTARQQRDAYPDIQPIVLSLTLDDALSAAEAAALDQGWELAEVGSERIEATATTRWFGFKDDVVIRLSEVEGGTRVDVRSASRLGRSDMGTNAQRIRDYLDALRARVE</sequence>
<evidence type="ECO:0000256" key="1">
    <source>
        <dbReference type="SAM" id="Phobius"/>
    </source>
</evidence>
<name>A0A2A2F1G4_9GAMM</name>
<keyword evidence="1" id="KW-0472">Membrane</keyword>
<accession>A0A2A2F1G4</accession>
<keyword evidence="3" id="KW-1185">Reference proteome</keyword>
<dbReference type="OrthoDB" id="1523552at2"/>
<evidence type="ECO:0008006" key="4">
    <source>
        <dbReference type="Google" id="ProtNLM"/>
    </source>
</evidence>